<dbReference type="PROSITE" id="PS51886">
    <property type="entry name" value="TLDC"/>
    <property type="match status" value="1"/>
</dbReference>
<proteinExistence type="predicted"/>
<dbReference type="Proteomes" id="UP000266673">
    <property type="component" value="Unassembled WGS sequence"/>
</dbReference>
<reference evidence="2 3" key="1">
    <citation type="submission" date="2018-06" db="EMBL/GenBank/DDBJ databases">
        <title>Comparative genomics reveals the genomic features of Rhizophagus irregularis, R. cerebriforme, R. diaphanum and Gigaspora rosea, and their symbiotic lifestyle signature.</title>
        <authorList>
            <person name="Morin E."/>
            <person name="San Clemente H."/>
            <person name="Chen E.C.H."/>
            <person name="De La Providencia I."/>
            <person name="Hainaut M."/>
            <person name="Kuo A."/>
            <person name="Kohler A."/>
            <person name="Murat C."/>
            <person name="Tang N."/>
            <person name="Roy S."/>
            <person name="Loubradou J."/>
            <person name="Henrissat B."/>
            <person name="Grigoriev I.V."/>
            <person name="Corradi N."/>
            <person name="Roux C."/>
            <person name="Martin F.M."/>
        </authorList>
    </citation>
    <scope>NUCLEOTIDE SEQUENCE [LARGE SCALE GENOMIC DNA]</scope>
    <source>
        <strain evidence="2 3">DAOM 194757</strain>
    </source>
</reference>
<evidence type="ECO:0000259" key="1">
    <source>
        <dbReference type="PROSITE" id="PS51886"/>
    </source>
</evidence>
<accession>A0A397ULD4</accession>
<organism evidence="2 3">
    <name type="scientific">Gigaspora rosea</name>
    <dbReference type="NCBI Taxonomy" id="44941"/>
    <lineage>
        <taxon>Eukaryota</taxon>
        <taxon>Fungi</taxon>
        <taxon>Fungi incertae sedis</taxon>
        <taxon>Mucoromycota</taxon>
        <taxon>Glomeromycotina</taxon>
        <taxon>Glomeromycetes</taxon>
        <taxon>Diversisporales</taxon>
        <taxon>Gigasporaceae</taxon>
        <taxon>Gigaspora</taxon>
    </lineage>
</organism>
<dbReference type="EMBL" id="QKWP01001307">
    <property type="protein sequence ID" value="RIB09957.1"/>
    <property type="molecule type" value="Genomic_DNA"/>
</dbReference>
<comment type="caution">
    <text evidence="2">The sequence shown here is derived from an EMBL/GenBank/DDBJ whole genome shotgun (WGS) entry which is preliminary data.</text>
</comment>
<evidence type="ECO:0000313" key="2">
    <source>
        <dbReference type="EMBL" id="RIB09957.1"/>
    </source>
</evidence>
<name>A0A397ULD4_9GLOM</name>
<dbReference type="InterPro" id="IPR006571">
    <property type="entry name" value="TLDc_dom"/>
</dbReference>
<feature type="domain" description="TLDc" evidence="1">
    <location>
        <begin position="68"/>
        <end position="139"/>
    </location>
</feature>
<evidence type="ECO:0000313" key="3">
    <source>
        <dbReference type="Proteomes" id="UP000266673"/>
    </source>
</evidence>
<dbReference type="Pfam" id="PF07534">
    <property type="entry name" value="TLD"/>
    <property type="match status" value="1"/>
</dbReference>
<keyword evidence="3" id="KW-1185">Reference proteome</keyword>
<sequence>MVNFIRFFQMTNDVNIDIVSPYLQILEKKKRISGMMCSKDFLRQIGNTSTSSDLTPKLPSRVTKPLSTVINETHAAEIASWVDKKAEAYSVINNPYEFKLLLRGSRDGFTRESFWNLCDQQTNTVLIIKVNGTDEILVV</sequence>
<gene>
    <name evidence="2" type="ORF">C2G38_227835</name>
</gene>
<dbReference type="AlphaFoldDB" id="A0A397ULD4"/>
<dbReference type="OrthoDB" id="25620at2759"/>
<protein>
    <recommendedName>
        <fullName evidence="1">TLDc domain-containing protein</fullName>
    </recommendedName>
</protein>